<dbReference type="RefSeq" id="WP_066471060.1">
    <property type="nucleotide sequence ID" value="NZ_CBCRUZ010000011.1"/>
</dbReference>
<feature type="domain" description="NTP pyrophosphohydrolase MazG-like" evidence="1">
    <location>
        <begin position="26"/>
        <end position="98"/>
    </location>
</feature>
<dbReference type="PANTHER" id="PTHR30522:SF0">
    <property type="entry name" value="NUCLEOSIDE TRIPHOSPHATE PYROPHOSPHOHYDROLASE"/>
    <property type="match status" value="1"/>
</dbReference>
<name>A0ABX8S9A6_9ACTN</name>
<dbReference type="Pfam" id="PF03819">
    <property type="entry name" value="MazG"/>
    <property type="match status" value="1"/>
</dbReference>
<dbReference type="CDD" id="cd11528">
    <property type="entry name" value="NTP-PPase_MazG_Nterm"/>
    <property type="match status" value="1"/>
</dbReference>
<dbReference type="SUPFAM" id="SSF101386">
    <property type="entry name" value="all-alpha NTP pyrophosphatases"/>
    <property type="match status" value="1"/>
</dbReference>
<proteinExistence type="predicted"/>
<dbReference type="PANTHER" id="PTHR30522">
    <property type="entry name" value="NUCLEOSIDE TRIPHOSPHATE PYROPHOSPHOHYDROLASE"/>
    <property type="match status" value="1"/>
</dbReference>
<dbReference type="InterPro" id="IPR004518">
    <property type="entry name" value="MazG-like_dom"/>
</dbReference>
<dbReference type="Proteomes" id="UP000887023">
    <property type="component" value="Chromosome"/>
</dbReference>
<keyword evidence="3" id="KW-1185">Reference proteome</keyword>
<gene>
    <name evidence="2" type="ORF">KV203_14420</name>
</gene>
<protein>
    <submittedName>
        <fullName evidence="2">MazG family protein</fullName>
    </submittedName>
</protein>
<dbReference type="InterPro" id="IPR048015">
    <property type="entry name" value="NTP-PPase_MazG-like_N"/>
</dbReference>
<accession>A0ABX8S9A6</accession>
<dbReference type="Gene3D" id="1.10.287.1080">
    <property type="entry name" value="MazG-like"/>
    <property type="match status" value="1"/>
</dbReference>
<dbReference type="EMBL" id="CP079105">
    <property type="protein sequence ID" value="QXQ13080.1"/>
    <property type="molecule type" value="Genomic_DNA"/>
</dbReference>
<sequence>MTGEVLGDAAELLDRLWDFGGWEVAQTHESLLPFLLEETYELIDAVQSGDPAAVREELGDLLLQVLFHARIAEAADRFTVDDVAAGLITKLTGRSPHLSDPTVSGPIDVRYQEQAWEQRKAAEKQRASCLDGIAPDLPALALAEKVIERAGRAGLPADLVPPDLQTIRPGDPVGAEHRLRSAVRSFAAAVRAAEDAAAAERDGARAPLAPADWRRLLVVATAGPA</sequence>
<evidence type="ECO:0000313" key="3">
    <source>
        <dbReference type="Proteomes" id="UP000887023"/>
    </source>
</evidence>
<dbReference type="InterPro" id="IPR011551">
    <property type="entry name" value="NTP_PyrPHydrolase_MazG"/>
</dbReference>
<evidence type="ECO:0000313" key="2">
    <source>
        <dbReference type="EMBL" id="QXQ13080.1"/>
    </source>
</evidence>
<evidence type="ECO:0000259" key="1">
    <source>
        <dbReference type="Pfam" id="PF03819"/>
    </source>
</evidence>
<reference evidence="2" key="1">
    <citation type="submission" date="2021-07" db="EMBL/GenBank/DDBJ databases">
        <title>Candidatus Kaistella beijingensis sp. nov. isolated from a municipal wastewater treatment plant is involved in sludge foaming.</title>
        <authorList>
            <person name="Song Y."/>
            <person name="Liu S.-J."/>
        </authorList>
    </citation>
    <scope>NUCLEOTIDE SEQUENCE</scope>
    <source>
        <strain evidence="2">DSM 43998</strain>
    </source>
</reference>
<organism evidence="2 3">
    <name type="scientific">Skermania pinensis</name>
    <dbReference type="NCBI Taxonomy" id="39122"/>
    <lineage>
        <taxon>Bacteria</taxon>
        <taxon>Bacillati</taxon>
        <taxon>Actinomycetota</taxon>
        <taxon>Actinomycetes</taxon>
        <taxon>Mycobacteriales</taxon>
        <taxon>Gordoniaceae</taxon>
        <taxon>Skermania</taxon>
    </lineage>
</organism>